<keyword evidence="4" id="KW-0418">Kinase</keyword>
<dbReference type="Gene3D" id="1.10.510.10">
    <property type="entry name" value="Transferase(Phosphotransferase) domain 1"/>
    <property type="match status" value="1"/>
</dbReference>
<dbReference type="InterPro" id="IPR011009">
    <property type="entry name" value="Kinase-like_dom_sf"/>
</dbReference>
<keyword evidence="1" id="KW-0675">Receptor</keyword>
<dbReference type="SUPFAM" id="SSF56112">
    <property type="entry name" value="Protein kinase-like (PK-like)"/>
    <property type="match status" value="1"/>
</dbReference>
<dbReference type="Proteomes" id="UP000000603">
    <property type="component" value="Chromosome"/>
</dbReference>
<evidence type="ECO:0000259" key="3">
    <source>
        <dbReference type="PROSITE" id="PS50011"/>
    </source>
</evidence>
<dbReference type="InterPro" id="IPR008979">
    <property type="entry name" value="Galactose-bd-like_sf"/>
</dbReference>
<dbReference type="KEGG" id="pac:PPA2303"/>
<evidence type="ECO:0000256" key="1">
    <source>
        <dbReference type="ARBA" id="ARBA00023170"/>
    </source>
</evidence>
<dbReference type="CDD" id="cd13973">
    <property type="entry name" value="PK_MviN-like"/>
    <property type="match status" value="1"/>
</dbReference>
<evidence type="ECO:0000313" key="5">
    <source>
        <dbReference type="Proteomes" id="UP000000603"/>
    </source>
</evidence>
<name>Q6A5F4_CUTAK</name>
<evidence type="ECO:0000313" key="4">
    <source>
        <dbReference type="EMBL" id="AAT84009.1"/>
    </source>
</evidence>
<gene>
    <name evidence="4" type="ordered locus">PPA2303</name>
</gene>
<dbReference type="HOGENOM" id="CLU_021353_0_0_11"/>
<protein>
    <submittedName>
        <fullName evidence="4">Probable serine-threonine protein kinase</fullName>
    </submittedName>
</protein>
<reference evidence="4 5" key="1">
    <citation type="journal article" date="2004" name="Science">
        <title>The complete genome sequence of Propionibacterium acnes, a commensal of human skin.</title>
        <authorList>
            <person name="Bruggemann H."/>
            <person name="Henne A."/>
            <person name="Hoster F."/>
            <person name="Liesegang H."/>
            <person name="Wiezer A."/>
            <person name="Strittmatter A."/>
            <person name="Hujer S."/>
            <person name="Durre P."/>
            <person name="Gottschalk G."/>
        </authorList>
    </citation>
    <scope>NUCLEOTIDE SEQUENCE [LARGE SCALE GENOMIC DNA]</scope>
    <source>
        <strain evidence="5">DSM 16379 / KPA171202</strain>
    </source>
</reference>
<accession>Q6A5F4</accession>
<dbReference type="GO" id="GO:0005524">
    <property type="term" value="F:ATP binding"/>
    <property type="evidence" value="ECO:0007669"/>
    <property type="project" value="InterPro"/>
</dbReference>
<dbReference type="Gene3D" id="2.60.120.260">
    <property type="entry name" value="Galactose-binding domain-like"/>
    <property type="match status" value="1"/>
</dbReference>
<dbReference type="GO" id="GO:0004672">
    <property type="term" value="F:protein kinase activity"/>
    <property type="evidence" value="ECO:0007669"/>
    <property type="project" value="InterPro"/>
</dbReference>
<proteinExistence type="predicted"/>
<dbReference type="InterPro" id="IPR000719">
    <property type="entry name" value="Prot_kinase_dom"/>
</dbReference>
<feature type="region of interest" description="Disordered" evidence="2">
    <location>
        <begin position="310"/>
        <end position="397"/>
    </location>
</feature>
<evidence type="ECO:0000256" key="2">
    <source>
        <dbReference type="SAM" id="MobiDB-lite"/>
    </source>
</evidence>
<organism evidence="4 5">
    <name type="scientific">Cutibacterium acnes (strain DSM 16379 / KPA171202)</name>
    <name type="common">Propionibacterium acnes</name>
    <dbReference type="NCBI Taxonomy" id="267747"/>
    <lineage>
        <taxon>Bacteria</taxon>
        <taxon>Bacillati</taxon>
        <taxon>Actinomycetota</taxon>
        <taxon>Actinomycetes</taxon>
        <taxon>Propionibacteriales</taxon>
        <taxon>Propionibacteriaceae</taxon>
        <taxon>Cutibacterium</taxon>
    </lineage>
</organism>
<sequence length="603" mass="65628">MAVSFEDPADRYRDPYDSGSYEMDNLPHLSAGSFLGGRYRLDQEISRPEPSLAWRAFDTKLHRPVLIYALAPHGRRTPAVLDAARRAAVATDSRFLRVLDAVVAGPGEPASWVVSEYAPGKSIEELLETGPLSALEAAWIAHEIADAMAPLHAQGVFHERISPGTVLVTSTGNLKISGLLIEAALHPRPGDISRSWPDREVVDVTDIGRVLYACLVSRWPNGQGHRPFVEPATAMSWGLPPAPTDAHGWLTPREVRAGVSPTLDVLCDQILSRVPHYDEVPLRTANEIAQSLGRTLGSADAAADLERRIRFPVDQTSQAEKDPWWSDESSASVAPQDPDEPERAKEYGPDEEGYWSPEAAAGEWGRRSGPLPWSGRNDPHITQLPPQDWPNDAEDEPVFTKARPHNRRWPPILVAVTAVVMVVCLIAVGMRHSDSGASQTSSNPTTVKLTHVQEFDPSEDGGDAKENHNQVKFAIDGNPSTAWHTVVYRNSAKLGNLKPGVGLVVDLGRVTKVTSVKVRLVGSGTDISLWEPTHDVSSDQPPMKTIKEWTRVAAVTGAGKIVTLKPSENTKTRHLLVYLTELPAKSATRFQGGIADITVVGSS</sequence>
<dbReference type="PROSITE" id="PS50011">
    <property type="entry name" value="PROTEIN_KINASE_DOM"/>
    <property type="match status" value="1"/>
</dbReference>
<dbReference type="Gene3D" id="3.30.200.20">
    <property type="entry name" value="Phosphorylase Kinase, domain 1"/>
    <property type="match status" value="1"/>
</dbReference>
<dbReference type="EMBL" id="AE017283">
    <property type="protein sequence ID" value="AAT84009.1"/>
    <property type="molecule type" value="Genomic_DNA"/>
</dbReference>
<keyword evidence="4" id="KW-0808">Transferase</keyword>
<dbReference type="EnsemblBacteria" id="AAT84009">
    <property type="protein sequence ID" value="AAT84009"/>
    <property type="gene ID" value="PPA2303"/>
</dbReference>
<dbReference type="SUPFAM" id="SSF49785">
    <property type="entry name" value="Galactose-binding domain-like"/>
    <property type="match status" value="1"/>
</dbReference>
<dbReference type="eggNOG" id="COG0515">
    <property type="taxonomic scope" value="Bacteria"/>
</dbReference>
<dbReference type="AlphaFoldDB" id="Q6A5F4"/>
<feature type="domain" description="Protein kinase" evidence="3">
    <location>
        <begin position="39"/>
        <end position="296"/>
    </location>
</feature>